<dbReference type="Proteomes" id="UP001576780">
    <property type="component" value="Unassembled WGS sequence"/>
</dbReference>
<reference evidence="3 4" key="1">
    <citation type="submission" date="2024-09" db="EMBL/GenBank/DDBJ databases">
        <title>Floridaenema gen nov. (Aerosakkonemataceae, Aerosakkonematales ord. nov., Cyanobacteria) from benthic tropical and subtropical fresh waters, with the description of four new species.</title>
        <authorList>
            <person name="Moretto J.A."/>
            <person name="Berthold D.E."/>
            <person name="Lefler F.W."/>
            <person name="Huang I.-S."/>
            <person name="Laughinghouse H. IV."/>
        </authorList>
    </citation>
    <scope>NUCLEOTIDE SEQUENCE [LARGE SCALE GENOMIC DNA]</scope>
    <source>
        <strain evidence="3 4">BLCC-F167</strain>
    </source>
</reference>
<dbReference type="CDD" id="cd00267">
    <property type="entry name" value="ABC_ATPase"/>
    <property type="match status" value="1"/>
</dbReference>
<dbReference type="Pfam" id="PF20703">
    <property type="entry name" value="nSTAND1"/>
    <property type="match status" value="1"/>
</dbReference>
<dbReference type="RefSeq" id="WP_413276695.1">
    <property type="nucleotide sequence ID" value="NZ_JBHFNT010000058.1"/>
</dbReference>
<dbReference type="Pfam" id="PF00656">
    <property type="entry name" value="Peptidase_C14"/>
    <property type="match status" value="1"/>
</dbReference>
<dbReference type="SUPFAM" id="SSF52129">
    <property type="entry name" value="Caspase-like"/>
    <property type="match status" value="1"/>
</dbReference>
<evidence type="ECO:0000313" key="3">
    <source>
        <dbReference type="EMBL" id="MFB2834253.1"/>
    </source>
</evidence>
<dbReference type="SUPFAM" id="SSF52540">
    <property type="entry name" value="P-loop containing nucleoside triphosphate hydrolases"/>
    <property type="match status" value="1"/>
</dbReference>
<dbReference type="EMBL" id="JBHFNT010000058">
    <property type="protein sequence ID" value="MFB2834253.1"/>
    <property type="molecule type" value="Genomic_DNA"/>
</dbReference>
<dbReference type="Gene3D" id="3.40.50.1460">
    <property type="match status" value="1"/>
</dbReference>
<keyword evidence="4" id="KW-1185">Reference proteome</keyword>
<comment type="caution">
    <text evidence="3">The sequence shown here is derived from an EMBL/GenBank/DDBJ whole genome shotgun (WGS) entry which is preliminary data.</text>
</comment>
<sequence>MSNNHQLPLCVQPIISYPREAEVGKTYLMTIDLQTSGDDWPYEEEEYPIYCMLETSPLFSSKPVGEPAVVLHRFGGTYGAAQFLLTAAQEEMEGEIRVSLVNGWGLPVRVLNLNDILVTQNVNDRQKIIMTYQKKIDNASSNSELELTIPTNRNQDPARWITTRRQALVVGINRYPFLKSHPTSEAPHLQTPAADAEAIAHLLESYGDFAVHRLPAKQGVKQVDPKKLLKTADLQAAIRQLFCPQGNSIPETALLFFAGHGLRRNQDGETEGFLATSEAFPRKNLWGISLKWLRQVLQESPVRQQIIWLDCSHSGELFNFNENDLAEYQKGRDRCFIAASMDFQSAYRAGEHGMLTNALLQSLDPANRSDGWVTNFTLVDRVKELLKAAPQHPVCTNTGGQINLTGKNRVLANICPYKGLAYFGWNEEDPKYFYGRTRLTNLLLEKVQSGNFLAVLGASGSGKSSVVRAGLLYQLQLGEAIPGSERWKIYPPFTPGDRPLQRLKEVVGVEAEQLEPLIKAAAVERVVLVVDQFEEAFTQCQGDERQQFFKCLLETLERTENKLCLVLVMRSDFFGKCTEQEYSGLANKIQEHLVTVMPMNRQELEEAITKPAQRVDLEVERELIAQMIEDVEGSPGNLPLMQYMLTELWQHHILHRLTISDYVRLGGIRNVLTKHANKVYESLSKEEQQVAKNIFLALIHFGEETEETRKQVRQADLVNSQKSQNLAQQVIQKLVDAKLLVTGEQELEGKRVAVVNIAHEALIRRWYLLRNWLDENRKNLLIRMEIEDAAYLWRDRRKSKDYLIGGQRLVEAESFLKEYAEVIPLSTVAQEFIQASLKNKRRFPFFGR</sequence>
<feature type="domain" description="Peptidase C14 caspase" evidence="1">
    <location>
        <begin position="164"/>
        <end position="396"/>
    </location>
</feature>
<evidence type="ECO:0000313" key="4">
    <source>
        <dbReference type="Proteomes" id="UP001576780"/>
    </source>
</evidence>
<proteinExistence type="predicted"/>
<evidence type="ECO:0000259" key="1">
    <source>
        <dbReference type="Pfam" id="PF00656"/>
    </source>
</evidence>
<feature type="domain" description="Novel STAND NTPase 1" evidence="2">
    <location>
        <begin position="416"/>
        <end position="800"/>
    </location>
</feature>
<dbReference type="InterPro" id="IPR049052">
    <property type="entry name" value="nSTAND1"/>
</dbReference>
<evidence type="ECO:0000259" key="2">
    <source>
        <dbReference type="Pfam" id="PF20703"/>
    </source>
</evidence>
<dbReference type="InterPro" id="IPR027417">
    <property type="entry name" value="P-loop_NTPase"/>
</dbReference>
<accession>A0ABV4WGQ4</accession>
<dbReference type="InterPro" id="IPR029030">
    <property type="entry name" value="Caspase-like_dom_sf"/>
</dbReference>
<dbReference type="Gene3D" id="3.40.50.300">
    <property type="entry name" value="P-loop containing nucleotide triphosphate hydrolases"/>
    <property type="match status" value="1"/>
</dbReference>
<organism evidence="3 4">
    <name type="scientific">Floridaenema evergladense BLCC-F167</name>
    <dbReference type="NCBI Taxonomy" id="3153639"/>
    <lineage>
        <taxon>Bacteria</taxon>
        <taxon>Bacillati</taxon>
        <taxon>Cyanobacteriota</taxon>
        <taxon>Cyanophyceae</taxon>
        <taxon>Oscillatoriophycideae</taxon>
        <taxon>Aerosakkonematales</taxon>
        <taxon>Aerosakkonemataceae</taxon>
        <taxon>Floridanema</taxon>
        <taxon>Floridanema evergladense</taxon>
    </lineage>
</organism>
<gene>
    <name evidence="3" type="ORF">ACE1CA_06940</name>
</gene>
<name>A0ABV4WGQ4_9CYAN</name>
<dbReference type="InterPro" id="IPR011600">
    <property type="entry name" value="Pept_C14_caspase"/>
</dbReference>
<protein>
    <submittedName>
        <fullName evidence="3">Caspase family protein</fullName>
    </submittedName>
</protein>